<gene>
    <name evidence="2" type="ORF">XELAEV_18013194mg</name>
</gene>
<protein>
    <submittedName>
        <fullName evidence="2">Uncharacterized protein</fullName>
    </submittedName>
</protein>
<feature type="region of interest" description="Disordered" evidence="1">
    <location>
        <begin position="50"/>
        <end position="88"/>
    </location>
</feature>
<dbReference type="Proteomes" id="UP000694892">
    <property type="component" value="Chromosome 2L"/>
</dbReference>
<organism evidence="2 3">
    <name type="scientific">Xenopus laevis</name>
    <name type="common">African clawed frog</name>
    <dbReference type="NCBI Taxonomy" id="8355"/>
    <lineage>
        <taxon>Eukaryota</taxon>
        <taxon>Metazoa</taxon>
        <taxon>Chordata</taxon>
        <taxon>Craniata</taxon>
        <taxon>Vertebrata</taxon>
        <taxon>Euteleostomi</taxon>
        <taxon>Amphibia</taxon>
        <taxon>Batrachia</taxon>
        <taxon>Anura</taxon>
        <taxon>Pipoidea</taxon>
        <taxon>Pipidae</taxon>
        <taxon>Xenopodinae</taxon>
        <taxon>Xenopus</taxon>
        <taxon>Xenopus</taxon>
    </lineage>
</organism>
<evidence type="ECO:0000313" key="3">
    <source>
        <dbReference type="Proteomes" id="UP000694892"/>
    </source>
</evidence>
<evidence type="ECO:0000256" key="1">
    <source>
        <dbReference type="SAM" id="MobiDB-lite"/>
    </source>
</evidence>
<evidence type="ECO:0000313" key="2">
    <source>
        <dbReference type="EMBL" id="OCT95508.1"/>
    </source>
</evidence>
<dbReference type="AlphaFoldDB" id="A0A974HZ47"/>
<accession>A0A974HZ47</accession>
<name>A0A974HZ47_XENLA</name>
<dbReference type="EMBL" id="CM004468">
    <property type="protein sequence ID" value="OCT95508.1"/>
    <property type="molecule type" value="Genomic_DNA"/>
</dbReference>
<sequence length="97" mass="10659">MALPLRTLISPFQKEPQMNCMRSVRFSVSLTNSPQKVSLKYRKKSLRVQAAGEQGDCAKPRPSKSSQEKASKCPAPLSLPTGRSQPVRGLCCLRGVE</sequence>
<proteinExistence type="predicted"/>
<reference evidence="3" key="1">
    <citation type="journal article" date="2016" name="Nature">
        <title>Genome evolution in the allotetraploid frog Xenopus laevis.</title>
        <authorList>
            <person name="Session A.M."/>
            <person name="Uno Y."/>
            <person name="Kwon T."/>
            <person name="Chapman J.A."/>
            <person name="Toyoda A."/>
            <person name="Takahashi S."/>
            <person name="Fukui A."/>
            <person name="Hikosaka A."/>
            <person name="Suzuki A."/>
            <person name="Kondo M."/>
            <person name="van Heeringen S.J."/>
            <person name="Quigley I."/>
            <person name="Heinz S."/>
            <person name="Ogino H."/>
            <person name="Ochi H."/>
            <person name="Hellsten U."/>
            <person name="Lyons J.B."/>
            <person name="Simakov O."/>
            <person name="Putnam N."/>
            <person name="Stites J."/>
            <person name="Kuroki Y."/>
            <person name="Tanaka T."/>
            <person name="Michiue T."/>
            <person name="Watanabe M."/>
            <person name="Bogdanovic O."/>
            <person name="Lister R."/>
            <person name="Georgiou G."/>
            <person name="Paranjpe S.S."/>
            <person name="van Kruijsbergen I."/>
            <person name="Shu S."/>
            <person name="Carlson J."/>
            <person name="Kinoshita T."/>
            <person name="Ohta Y."/>
            <person name="Mawaribuchi S."/>
            <person name="Jenkins J."/>
            <person name="Grimwood J."/>
            <person name="Schmutz J."/>
            <person name="Mitros T."/>
            <person name="Mozaffari S.V."/>
            <person name="Suzuki Y."/>
            <person name="Haramoto Y."/>
            <person name="Yamamoto T.S."/>
            <person name="Takagi C."/>
            <person name="Heald R."/>
            <person name="Miller K."/>
            <person name="Haudenschild C."/>
            <person name="Kitzman J."/>
            <person name="Nakayama T."/>
            <person name="Izutsu Y."/>
            <person name="Robert J."/>
            <person name="Fortriede J."/>
            <person name="Burns K."/>
            <person name="Lotay V."/>
            <person name="Karimi K."/>
            <person name="Yasuoka Y."/>
            <person name="Dichmann D.S."/>
            <person name="Flajnik M.F."/>
            <person name="Houston D.W."/>
            <person name="Shendure J."/>
            <person name="DuPasquier L."/>
            <person name="Vize P.D."/>
            <person name="Zorn A.M."/>
            <person name="Ito M."/>
            <person name="Marcotte E.M."/>
            <person name="Wallingford J.B."/>
            <person name="Ito Y."/>
            <person name="Asashima M."/>
            <person name="Ueno N."/>
            <person name="Matsuda Y."/>
            <person name="Veenstra G.J."/>
            <person name="Fujiyama A."/>
            <person name="Harland R.M."/>
            <person name="Taira M."/>
            <person name="Rokhsar D.S."/>
        </authorList>
    </citation>
    <scope>NUCLEOTIDE SEQUENCE [LARGE SCALE GENOMIC DNA]</scope>
    <source>
        <strain evidence="3">J</strain>
    </source>
</reference>